<evidence type="ECO:0000313" key="4">
    <source>
        <dbReference type="Proteomes" id="UP000195981"/>
    </source>
</evidence>
<keyword evidence="2" id="KW-0812">Transmembrane</keyword>
<keyword evidence="2" id="KW-1133">Transmembrane helix</keyword>
<evidence type="ECO:0000313" key="3">
    <source>
        <dbReference type="EMBL" id="SLM88763.1"/>
    </source>
</evidence>
<keyword evidence="2" id="KW-0472">Membrane</keyword>
<keyword evidence="4" id="KW-1185">Reference proteome</keyword>
<sequence>MAQLDALADATISFESRKSASMSFAAGLPGGFAMLASIPADITQYYVHAFRVMQKLAYLYGWKDFFGDLDDADDETIGKFAVFLGVMMGVGGAAGSLVGFANHVARPALQKQIAKQALTKTAWYGPVKQTLRLIGIKVTKDSFAKTVKKTVPVAGGILSGGMTLASLMTQAGRLKKSLRELPPPGVDAAEYAAAVAVLDAETAEEPTGGAREAIGAATNAARSGTVAVAGAARGVAGGAAARVKGIGGGLMDRARRRRADEDAVKGDEPVEDA</sequence>
<reference evidence="3 4" key="1">
    <citation type="submission" date="2017-02" db="EMBL/GenBank/DDBJ databases">
        <authorList>
            <person name="Peterson S.W."/>
        </authorList>
    </citation>
    <scope>NUCLEOTIDE SEQUENCE [LARGE SCALE GENOMIC DNA]</scope>
    <source>
        <strain evidence="3 4">CIP104813</strain>
    </source>
</reference>
<dbReference type="AlphaFoldDB" id="A0A1X6WU85"/>
<feature type="compositionally biased region" description="Basic and acidic residues" evidence="1">
    <location>
        <begin position="258"/>
        <end position="273"/>
    </location>
</feature>
<gene>
    <name evidence="3" type="ORF">FM110_02405</name>
</gene>
<feature type="region of interest" description="Disordered" evidence="1">
    <location>
        <begin position="250"/>
        <end position="273"/>
    </location>
</feature>
<evidence type="ECO:0000256" key="1">
    <source>
        <dbReference type="SAM" id="MobiDB-lite"/>
    </source>
</evidence>
<name>A0A1X6WU85_9MICO</name>
<dbReference type="Proteomes" id="UP000195981">
    <property type="component" value="Unassembled WGS sequence"/>
</dbReference>
<evidence type="ECO:0000256" key="2">
    <source>
        <dbReference type="SAM" id="Phobius"/>
    </source>
</evidence>
<dbReference type="EMBL" id="FWFG01000022">
    <property type="protein sequence ID" value="SLM88763.1"/>
    <property type="molecule type" value="Genomic_DNA"/>
</dbReference>
<organism evidence="3 4">
    <name type="scientific">Brachybacterium nesterenkovii</name>
    <dbReference type="NCBI Taxonomy" id="47847"/>
    <lineage>
        <taxon>Bacteria</taxon>
        <taxon>Bacillati</taxon>
        <taxon>Actinomycetota</taxon>
        <taxon>Actinomycetes</taxon>
        <taxon>Micrococcales</taxon>
        <taxon>Dermabacteraceae</taxon>
        <taxon>Brachybacterium</taxon>
    </lineage>
</organism>
<accession>A0A1X6WU85</accession>
<protein>
    <recommendedName>
        <fullName evidence="5">EcsC family protein</fullName>
    </recommendedName>
</protein>
<feature type="transmembrane region" description="Helical" evidence="2">
    <location>
        <begin position="80"/>
        <end position="101"/>
    </location>
</feature>
<proteinExistence type="predicted"/>
<evidence type="ECO:0008006" key="5">
    <source>
        <dbReference type="Google" id="ProtNLM"/>
    </source>
</evidence>